<organism evidence="2 3">
    <name type="scientific">Coccomyxa subellipsoidea</name>
    <dbReference type="NCBI Taxonomy" id="248742"/>
    <lineage>
        <taxon>Eukaryota</taxon>
        <taxon>Viridiplantae</taxon>
        <taxon>Chlorophyta</taxon>
        <taxon>core chlorophytes</taxon>
        <taxon>Trebouxiophyceae</taxon>
        <taxon>Trebouxiophyceae incertae sedis</taxon>
        <taxon>Coccomyxaceae</taxon>
        <taxon>Coccomyxa</taxon>
    </lineage>
</organism>
<dbReference type="PANTHER" id="PTHR47602:SF2">
    <property type="entry name" value="F-BOX PROTEIN SKIP22"/>
    <property type="match status" value="1"/>
</dbReference>
<dbReference type="InterPro" id="IPR001810">
    <property type="entry name" value="F-box_dom"/>
</dbReference>
<feature type="domain" description="F-box" evidence="1">
    <location>
        <begin position="24"/>
        <end position="70"/>
    </location>
</feature>
<dbReference type="InterPro" id="IPR036047">
    <property type="entry name" value="F-box-like_dom_sf"/>
</dbReference>
<gene>
    <name evidence="2" type="ORF">WJX75_004436</name>
</gene>
<comment type="caution">
    <text evidence="2">The sequence shown here is derived from an EMBL/GenBank/DDBJ whole genome shotgun (WGS) entry which is preliminary data.</text>
</comment>
<evidence type="ECO:0000313" key="2">
    <source>
        <dbReference type="EMBL" id="KAK9915077.1"/>
    </source>
</evidence>
<dbReference type="PROSITE" id="PS50181">
    <property type="entry name" value="FBOX"/>
    <property type="match status" value="1"/>
</dbReference>
<dbReference type="Pfam" id="PF12937">
    <property type="entry name" value="F-box-like"/>
    <property type="match status" value="1"/>
</dbReference>
<proteinExistence type="predicted"/>
<sequence>MRLKDSFIHPILIALCAEEGRQPPPSLQLLPTELKLLCLRNLQARDLAALGCVSRDLRHLATSDILWEALFVAEFGAPSPSDGLLRVTGGFKPAFAFRWAERARHRRQRRRVAHLPGMFQPGTGPHLVVPQHHFPAGAIGGDFDRLPHPFLGFSGTRGGSGGSALFGGAGFGSSGSRRPRWTGLS</sequence>
<name>A0ABR2YTU1_9CHLO</name>
<dbReference type="PANTHER" id="PTHR47602">
    <property type="entry name" value="F-BOX PROTEIN SKIP22"/>
    <property type="match status" value="1"/>
</dbReference>
<evidence type="ECO:0000259" key="1">
    <source>
        <dbReference type="PROSITE" id="PS50181"/>
    </source>
</evidence>
<protein>
    <recommendedName>
        <fullName evidence="1">F-box domain-containing protein</fullName>
    </recommendedName>
</protein>
<reference evidence="2 3" key="1">
    <citation type="journal article" date="2024" name="Nat. Commun.">
        <title>Phylogenomics reveals the evolutionary origins of lichenization in chlorophyte algae.</title>
        <authorList>
            <person name="Puginier C."/>
            <person name="Libourel C."/>
            <person name="Otte J."/>
            <person name="Skaloud P."/>
            <person name="Haon M."/>
            <person name="Grisel S."/>
            <person name="Petersen M."/>
            <person name="Berrin J.G."/>
            <person name="Delaux P.M."/>
            <person name="Dal Grande F."/>
            <person name="Keller J."/>
        </authorList>
    </citation>
    <scope>NUCLEOTIDE SEQUENCE [LARGE SCALE GENOMIC DNA]</scope>
    <source>
        <strain evidence="2 3">SAG 216-7</strain>
    </source>
</reference>
<dbReference type="SMART" id="SM00256">
    <property type="entry name" value="FBOX"/>
    <property type="match status" value="1"/>
</dbReference>
<dbReference type="Gene3D" id="1.20.1280.50">
    <property type="match status" value="1"/>
</dbReference>
<dbReference type="EMBL" id="JALJOT010000005">
    <property type="protein sequence ID" value="KAK9915077.1"/>
    <property type="molecule type" value="Genomic_DNA"/>
</dbReference>
<accession>A0ABR2YTU1</accession>
<keyword evidence="3" id="KW-1185">Reference proteome</keyword>
<evidence type="ECO:0000313" key="3">
    <source>
        <dbReference type="Proteomes" id="UP001491310"/>
    </source>
</evidence>
<dbReference type="Proteomes" id="UP001491310">
    <property type="component" value="Unassembled WGS sequence"/>
</dbReference>
<dbReference type="SUPFAM" id="SSF81383">
    <property type="entry name" value="F-box domain"/>
    <property type="match status" value="1"/>
</dbReference>